<dbReference type="Proteomes" id="UP000077266">
    <property type="component" value="Unassembled WGS sequence"/>
</dbReference>
<reference evidence="2 3" key="1">
    <citation type="journal article" date="2016" name="Mol. Biol. Evol.">
        <title>Comparative Genomics of Early-Diverging Mushroom-Forming Fungi Provides Insights into the Origins of Lignocellulose Decay Capabilities.</title>
        <authorList>
            <person name="Nagy L.G."/>
            <person name="Riley R."/>
            <person name="Tritt A."/>
            <person name="Adam C."/>
            <person name="Daum C."/>
            <person name="Floudas D."/>
            <person name="Sun H."/>
            <person name="Yadav J.S."/>
            <person name="Pangilinan J."/>
            <person name="Larsson K.H."/>
            <person name="Matsuura K."/>
            <person name="Barry K."/>
            <person name="Labutti K."/>
            <person name="Kuo R."/>
            <person name="Ohm R.A."/>
            <person name="Bhattacharya S.S."/>
            <person name="Shirouzu T."/>
            <person name="Yoshinaga Y."/>
            <person name="Martin F.M."/>
            <person name="Grigoriev I.V."/>
            <person name="Hibbett D.S."/>
        </authorList>
    </citation>
    <scope>NUCLEOTIDE SEQUENCE [LARGE SCALE GENOMIC DNA]</scope>
    <source>
        <strain evidence="2 3">HHB12029</strain>
    </source>
</reference>
<name>A0A165PSN6_EXIGL</name>
<keyword evidence="1" id="KW-1133">Transmembrane helix</keyword>
<dbReference type="AlphaFoldDB" id="A0A165PSN6"/>
<gene>
    <name evidence="2" type="ORF">EXIGLDRAFT_416851</name>
</gene>
<accession>A0A165PSN6</accession>
<protein>
    <submittedName>
        <fullName evidence="2">Uncharacterized protein</fullName>
    </submittedName>
</protein>
<evidence type="ECO:0000313" key="2">
    <source>
        <dbReference type="EMBL" id="KZW02613.1"/>
    </source>
</evidence>
<sequence>MSSITVSLLLLYCAERYRSMGDVSGWKQKTFPHAHRSLSPFHRHRKPGYLATQSRYQTRFARFSSCFSSTWFSLLVVGLAALTVYLSPRSMSHTT</sequence>
<evidence type="ECO:0000256" key="1">
    <source>
        <dbReference type="SAM" id="Phobius"/>
    </source>
</evidence>
<feature type="transmembrane region" description="Helical" evidence="1">
    <location>
        <begin position="69"/>
        <end position="87"/>
    </location>
</feature>
<evidence type="ECO:0000313" key="3">
    <source>
        <dbReference type="Proteomes" id="UP000077266"/>
    </source>
</evidence>
<dbReference type="InParanoid" id="A0A165PSN6"/>
<proteinExistence type="predicted"/>
<dbReference type="EMBL" id="KV425887">
    <property type="protein sequence ID" value="KZW02613.1"/>
    <property type="molecule type" value="Genomic_DNA"/>
</dbReference>
<organism evidence="2 3">
    <name type="scientific">Exidia glandulosa HHB12029</name>
    <dbReference type="NCBI Taxonomy" id="1314781"/>
    <lineage>
        <taxon>Eukaryota</taxon>
        <taxon>Fungi</taxon>
        <taxon>Dikarya</taxon>
        <taxon>Basidiomycota</taxon>
        <taxon>Agaricomycotina</taxon>
        <taxon>Agaricomycetes</taxon>
        <taxon>Auriculariales</taxon>
        <taxon>Exidiaceae</taxon>
        <taxon>Exidia</taxon>
    </lineage>
</organism>
<keyword evidence="1" id="KW-0812">Transmembrane</keyword>
<keyword evidence="3" id="KW-1185">Reference proteome</keyword>
<keyword evidence="1" id="KW-0472">Membrane</keyword>